<evidence type="ECO:0000256" key="1">
    <source>
        <dbReference type="SAM" id="MobiDB-lite"/>
    </source>
</evidence>
<dbReference type="AlphaFoldDB" id="A0A3D8SKG8"/>
<evidence type="ECO:0000313" key="4">
    <source>
        <dbReference type="Proteomes" id="UP000256690"/>
    </source>
</evidence>
<dbReference type="EMBL" id="PVWQ01000003">
    <property type="protein sequence ID" value="RDW86803.1"/>
    <property type="molecule type" value="Genomic_DNA"/>
</dbReference>
<organism evidence="3 4">
    <name type="scientific">Aspergillus mulundensis</name>
    <dbReference type="NCBI Taxonomy" id="1810919"/>
    <lineage>
        <taxon>Eukaryota</taxon>
        <taxon>Fungi</taxon>
        <taxon>Dikarya</taxon>
        <taxon>Ascomycota</taxon>
        <taxon>Pezizomycotina</taxon>
        <taxon>Eurotiomycetes</taxon>
        <taxon>Eurotiomycetidae</taxon>
        <taxon>Eurotiales</taxon>
        <taxon>Aspergillaceae</taxon>
        <taxon>Aspergillus</taxon>
        <taxon>Aspergillus subgen. Nidulantes</taxon>
    </lineage>
</organism>
<sequence length="834" mass="93868">MKDSCYQEYKKHTDYVAEWLIDTAKRCGHWEAALTPPPTPAKSYLQKPNKGAESELVEPVAGVYKLVIEDYSKLAYFIASKCPARQTASFHIFFTILDRCIELRKKHNSSYPSFYKSSATHQHFIEELIKVRVILKPSECGVSSHGPAARGRVANDNISLPNRFSQLFVREPTKSHPPEPSLASLPQSPRNVTYEAGVNRESEEGYSSFASLIRGYKSIRCVILETWMGYRQGTYSLTAASLTTDTALDLLKNAEDVTKPFLDKVGGFEQMVKHQAQSNLVEYGNEKHIGCLETFMCPEVYKETKWLFPLWPIYMFLLRVLKALGKGLSREELDRCCSFTGCRHGDYDATSDISVRVTFLGDQEILKEALLEVFSYTKISPVPVEDRLTKDLKVMFKTRKISLSLLFGVQTFLDIHYSLEGVYVGRGFEDLSEFSALVRDTISSTRAYHKSHGVPVPDALAGRDINSLINEIVRLQRDPLRHLWGRDDLSHNYREPHKLFKLHPLLSGTWLSSIKARFHEIGINFLSTYNVALYACHLYNALHREKLLKGEWKDMELLLTLHGDGMLVGGRQAPVQEYRENFMISKGVSLTGLSRRRPASRKASGKPERCLETLAPVSRMFANRLFRSGIEQPGLSMSDIDKVVDQSQWHQSDVCWSRKPMAVNNRRANATSTTQTTSGPGELLEHVRDVIDLEFREISIDYFLLYRTTLGLYRAFMDKLDDGLRPQLAKNFGEISAFSLAVEFVLETLGDIKRGSDKGSMAGMRALVSNAAEAMNGITGSDAGEAVSKLLDDERLRYKEETSPGAPYDALSGTAADDDGTDQVSTEQVELVSD</sequence>
<dbReference type="GeneID" id="38113815"/>
<dbReference type="PANTHER" id="PTHR38795">
    <property type="entry name" value="DUF6604 DOMAIN-CONTAINING PROTEIN"/>
    <property type="match status" value="1"/>
</dbReference>
<dbReference type="OrthoDB" id="5238236at2759"/>
<evidence type="ECO:0000259" key="2">
    <source>
        <dbReference type="Pfam" id="PF20253"/>
    </source>
</evidence>
<keyword evidence="4" id="KW-1185">Reference proteome</keyword>
<feature type="domain" description="DUF6604" evidence="2">
    <location>
        <begin position="7"/>
        <end position="257"/>
    </location>
</feature>
<dbReference type="PANTHER" id="PTHR38795:SF1">
    <property type="entry name" value="DUF6604 DOMAIN-CONTAINING PROTEIN"/>
    <property type="match status" value="1"/>
</dbReference>
<gene>
    <name evidence="3" type="ORF">DSM5745_03445</name>
</gene>
<feature type="region of interest" description="Disordered" evidence="1">
    <location>
        <begin position="796"/>
        <end position="834"/>
    </location>
</feature>
<protein>
    <recommendedName>
        <fullName evidence="2">DUF6604 domain-containing protein</fullName>
    </recommendedName>
</protein>
<dbReference type="Pfam" id="PF20253">
    <property type="entry name" value="DUF6604"/>
    <property type="match status" value="1"/>
</dbReference>
<comment type="caution">
    <text evidence="3">The sequence shown here is derived from an EMBL/GenBank/DDBJ whole genome shotgun (WGS) entry which is preliminary data.</text>
</comment>
<accession>A0A3D8SKG8</accession>
<dbReference type="Proteomes" id="UP000256690">
    <property type="component" value="Unassembled WGS sequence"/>
</dbReference>
<dbReference type="STRING" id="1810919.A0A3D8SKG8"/>
<dbReference type="RefSeq" id="XP_026606327.1">
    <property type="nucleotide sequence ID" value="XM_026745461.1"/>
</dbReference>
<reference evidence="3 4" key="1">
    <citation type="journal article" date="2018" name="IMA Fungus">
        <title>IMA Genome-F 9: Draft genome sequence of Annulohypoxylon stygium, Aspergillus mulundensis, Berkeleyomyces basicola (syn. Thielaviopsis basicola), Ceratocystis smalleyi, two Cercospora beticola strains, Coleophoma cylindrospora, Fusarium fracticaudum, Phialophora cf. hyalina, and Morchella septimelata.</title>
        <authorList>
            <person name="Wingfield B.D."/>
            <person name="Bills G.F."/>
            <person name="Dong Y."/>
            <person name="Huang W."/>
            <person name="Nel W.J."/>
            <person name="Swalarsk-Parry B.S."/>
            <person name="Vaghefi N."/>
            <person name="Wilken P.M."/>
            <person name="An Z."/>
            <person name="de Beer Z.W."/>
            <person name="De Vos L."/>
            <person name="Chen L."/>
            <person name="Duong T.A."/>
            <person name="Gao Y."/>
            <person name="Hammerbacher A."/>
            <person name="Kikkert J.R."/>
            <person name="Li Y."/>
            <person name="Li H."/>
            <person name="Li K."/>
            <person name="Li Q."/>
            <person name="Liu X."/>
            <person name="Ma X."/>
            <person name="Naidoo K."/>
            <person name="Pethybridge S.J."/>
            <person name="Sun J."/>
            <person name="Steenkamp E.T."/>
            <person name="van der Nest M.A."/>
            <person name="van Wyk S."/>
            <person name="Wingfield M.J."/>
            <person name="Xiong C."/>
            <person name="Yue Q."/>
            <person name="Zhang X."/>
        </authorList>
    </citation>
    <scope>NUCLEOTIDE SEQUENCE [LARGE SCALE GENOMIC DNA]</scope>
    <source>
        <strain evidence="3 4">DSM 5745</strain>
    </source>
</reference>
<dbReference type="InterPro" id="IPR046539">
    <property type="entry name" value="DUF6604"/>
</dbReference>
<evidence type="ECO:0000313" key="3">
    <source>
        <dbReference type="EMBL" id="RDW86803.1"/>
    </source>
</evidence>
<name>A0A3D8SKG8_9EURO</name>
<proteinExistence type="predicted"/>